<comment type="subcellular location">
    <subcellularLocation>
        <location evidence="11">Cytoplasm</location>
    </subcellularLocation>
</comment>
<proteinExistence type="inferred from homology"/>
<dbReference type="GO" id="GO:0005737">
    <property type="term" value="C:cytoplasm"/>
    <property type="evidence" value="ECO:0007669"/>
    <property type="project" value="UniProtKB-SubCell"/>
</dbReference>
<evidence type="ECO:0000256" key="3">
    <source>
        <dbReference type="ARBA" id="ARBA00022552"/>
    </source>
</evidence>
<comment type="function">
    <text evidence="11">Required for correct processing of both the 5' and 3' ends of 5S rRNA precursor. Cleaves both sides of a double-stranded region yielding mature 5S rRNA in one step.</text>
</comment>
<keyword evidence="2 11" id="KW-0690">Ribosome biogenesis</keyword>
<evidence type="ECO:0000256" key="5">
    <source>
        <dbReference type="ARBA" id="ARBA00022723"/>
    </source>
</evidence>
<keyword evidence="8 11" id="KW-0378">Hydrolase</keyword>
<evidence type="ECO:0000256" key="10">
    <source>
        <dbReference type="ARBA" id="ARBA00022884"/>
    </source>
</evidence>
<reference evidence="14 15" key="1">
    <citation type="journal article" date="2009" name="Stand. Genomic Sci.">
        <title>Complete genome sequence of Streptobacillus moniliformis type strain (9901T).</title>
        <authorList>
            <person name="Nolan M."/>
            <person name="Gronow S."/>
            <person name="Lapidus A."/>
            <person name="Ivanova N."/>
            <person name="Copeland A."/>
            <person name="Lucas S."/>
            <person name="Del Rio T.G."/>
            <person name="Chen F."/>
            <person name="Tice H."/>
            <person name="Pitluck S."/>
            <person name="Cheng J.F."/>
            <person name="Sims D."/>
            <person name="Meincke L."/>
            <person name="Bruce D."/>
            <person name="Goodwin L."/>
            <person name="Brettin T."/>
            <person name="Han C."/>
            <person name="Detter J.C."/>
            <person name="Ovchinikova G."/>
            <person name="Pati A."/>
            <person name="Mavromatis K."/>
            <person name="Mikhailova N."/>
            <person name="Chen A."/>
            <person name="Palaniappan K."/>
            <person name="Land M."/>
            <person name="Hauser L."/>
            <person name="Chang Y.J."/>
            <person name="Jeffries C.D."/>
            <person name="Rohde M."/>
            <person name="Sproer C."/>
            <person name="Goker M."/>
            <person name="Bristow J."/>
            <person name="Eisen J.A."/>
            <person name="Markowitz V."/>
            <person name="Hugenholtz P."/>
            <person name="Kyrpides N.C."/>
            <person name="Klenk H.P."/>
            <person name="Chain P."/>
        </authorList>
    </citation>
    <scope>NUCLEOTIDE SEQUENCE [LARGE SCALE GENOMIC DNA]</scope>
    <source>
        <strain evidence="15">ATCC 14647 / DSM 12112 / NCTC 10651 / 9901</strain>
    </source>
</reference>
<keyword evidence="10 11" id="KW-0694">RNA-binding</keyword>
<dbReference type="PANTHER" id="PTHR39156:SF1">
    <property type="entry name" value="RIBONUCLEASE M5"/>
    <property type="match status" value="1"/>
</dbReference>
<evidence type="ECO:0000256" key="7">
    <source>
        <dbReference type="ARBA" id="ARBA00022759"/>
    </source>
</evidence>
<keyword evidence="15" id="KW-1185">Reference proteome</keyword>
<dbReference type="Proteomes" id="UP000002072">
    <property type="component" value="Chromosome"/>
</dbReference>
<evidence type="ECO:0000259" key="13">
    <source>
        <dbReference type="PROSITE" id="PS50880"/>
    </source>
</evidence>
<evidence type="ECO:0000256" key="4">
    <source>
        <dbReference type="ARBA" id="ARBA00022722"/>
    </source>
</evidence>
<keyword evidence="4 11" id="KW-0540">Nuclease</keyword>
<name>D1AXH1_STRM9</name>
<dbReference type="EMBL" id="CP001779">
    <property type="protein sequence ID" value="ACZ00997.1"/>
    <property type="molecule type" value="Genomic_DNA"/>
</dbReference>
<dbReference type="Gene3D" id="3.40.1360.10">
    <property type="match status" value="1"/>
</dbReference>
<comment type="similarity">
    <text evidence="11">Belongs to the ribonuclease M5 family.</text>
</comment>
<dbReference type="eggNOG" id="COG1658">
    <property type="taxonomic scope" value="Bacteria"/>
</dbReference>
<keyword evidence="9" id="KW-0460">Magnesium</keyword>
<dbReference type="GO" id="GO:0019843">
    <property type="term" value="F:rRNA binding"/>
    <property type="evidence" value="ECO:0007669"/>
    <property type="project" value="UniProtKB-KW"/>
</dbReference>
<dbReference type="HAMAP" id="MF_01469">
    <property type="entry name" value="RNase_M5"/>
    <property type="match status" value="1"/>
</dbReference>
<evidence type="ECO:0000256" key="6">
    <source>
        <dbReference type="ARBA" id="ARBA00022730"/>
    </source>
</evidence>
<keyword evidence="5" id="KW-0479">Metal-binding</keyword>
<protein>
    <recommendedName>
        <fullName evidence="11 12">Ribonuclease M5</fullName>
        <ecNumber evidence="11 12">3.1.26.8</ecNumber>
    </recommendedName>
    <alternativeName>
        <fullName evidence="11">RNase M5</fullName>
    </alternativeName>
    <alternativeName>
        <fullName evidence="11">Ribosomal RNA terminal maturase M5</fullName>
    </alternativeName>
</protein>
<dbReference type="SMART" id="SM00493">
    <property type="entry name" value="TOPRIM"/>
    <property type="match status" value="1"/>
</dbReference>
<evidence type="ECO:0000256" key="9">
    <source>
        <dbReference type="ARBA" id="ARBA00022842"/>
    </source>
</evidence>
<dbReference type="SUPFAM" id="SSF52374">
    <property type="entry name" value="Nucleotidylyl transferase"/>
    <property type="match status" value="1"/>
</dbReference>
<dbReference type="Gene3D" id="3.40.50.620">
    <property type="entry name" value="HUPs"/>
    <property type="match status" value="1"/>
</dbReference>
<dbReference type="GeneID" id="54763071"/>
<evidence type="ECO:0000256" key="11">
    <source>
        <dbReference type="HAMAP-Rule" id="MF_01469"/>
    </source>
</evidence>
<dbReference type="InterPro" id="IPR004821">
    <property type="entry name" value="Cyt_trans-like"/>
</dbReference>
<dbReference type="InterPro" id="IPR004466">
    <property type="entry name" value="RNase_M5"/>
</dbReference>
<evidence type="ECO:0000313" key="14">
    <source>
        <dbReference type="EMBL" id="ACZ00997.1"/>
    </source>
</evidence>
<feature type="domain" description="Toprim" evidence="13">
    <location>
        <begin position="7"/>
        <end position="91"/>
    </location>
</feature>
<organism evidence="14 15">
    <name type="scientific">Streptobacillus moniliformis (strain ATCC 14647 / DSM 12112 / NCTC 10651 / 9901)</name>
    <dbReference type="NCBI Taxonomy" id="519441"/>
    <lineage>
        <taxon>Bacteria</taxon>
        <taxon>Fusobacteriati</taxon>
        <taxon>Fusobacteriota</taxon>
        <taxon>Fusobacteriia</taxon>
        <taxon>Fusobacteriales</taxon>
        <taxon>Leptotrichiaceae</taxon>
        <taxon>Streptobacillus</taxon>
    </lineage>
</organism>
<gene>
    <name evidence="11" type="primary">rnmV</name>
    <name evidence="14" type="ordered locus">Smon_0517</name>
</gene>
<dbReference type="GO" id="GO:0043822">
    <property type="term" value="F:ribonuclease M5 activity"/>
    <property type="evidence" value="ECO:0007669"/>
    <property type="project" value="UniProtKB-UniRule"/>
</dbReference>
<dbReference type="InterPro" id="IPR006171">
    <property type="entry name" value="TOPRIM_dom"/>
</dbReference>
<evidence type="ECO:0000313" key="15">
    <source>
        <dbReference type="Proteomes" id="UP000002072"/>
    </source>
</evidence>
<dbReference type="SUPFAM" id="SSF110455">
    <property type="entry name" value="Toprim domain"/>
    <property type="match status" value="1"/>
</dbReference>
<keyword evidence="1 11" id="KW-0963">Cytoplasm</keyword>
<evidence type="ECO:0000256" key="1">
    <source>
        <dbReference type="ARBA" id="ARBA00022490"/>
    </source>
</evidence>
<dbReference type="Pfam" id="PF01751">
    <property type="entry name" value="Toprim"/>
    <property type="match status" value="1"/>
</dbReference>
<evidence type="ECO:0000256" key="12">
    <source>
        <dbReference type="NCBIfam" id="TIGR00334"/>
    </source>
</evidence>
<sequence>MKKLKIDEIIVVEGKDDVTRLSQVIDATIVQLNGSTGLSKEKISYINELSKRKDILLFTDPDFTGKKIREKINKNIEGKVINIYVSREEATKNGNIGVENIDNKKIYEIFSEYLSKRLIENKDNKKYIYDIEKLLENGLVGNKLSKLKREIIGDILKIGYYNSKGLLSMLNCMNISYSDFENAILMMNKKIDKKEKIGIIFGKFIPLHMGHLNFIRYASKEVDKLHVLLCVERNRDLKLLINSSLPKILTENDRMYYLKKELEMFANVEVHVLREEGIAYYPNGWSEWTDRVIKFLKDNNIKINTVFTNEIEDKNNYEKFFVNNEVFSKELDVHFTDPERFEYNVSSTKIRNNFEKYKRYLPKSLQDFFSR</sequence>
<evidence type="ECO:0000256" key="8">
    <source>
        <dbReference type="ARBA" id="ARBA00022801"/>
    </source>
</evidence>
<dbReference type="InterPro" id="IPR025156">
    <property type="entry name" value="RNase_M5_C"/>
</dbReference>
<dbReference type="KEGG" id="smf:Smon_0517"/>
<comment type="catalytic activity">
    <reaction evidence="11">
        <text>Endonucleolytic cleavage of RNA, removing 21 and 42 nucleotides, respectively, from the 5'- and 3'-termini of a 5S-rRNA precursor.</text>
        <dbReference type="EC" id="3.1.26.8"/>
    </reaction>
</comment>
<dbReference type="PROSITE" id="PS50880">
    <property type="entry name" value="TOPRIM"/>
    <property type="match status" value="1"/>
</dbReference>
<dbReference type="PANTHER" id="PTHR39156">
    <property type="entry name" value="RIBONUCLEASE M5"/>
    <property type="match status" value="1"/>
</dbReference>
<dbReference type="eggNOG" id="COG0669">
    <property type="taxonomic scope" value="Bacteria"/>
</dbReference>
<dbReference type="Pfam" id="PF01467">
    <property type="entry name" value="CTP_transf_like"/>
    <property type="match status" value="1"/>
</dbReference>
<dbReference type="NCBIfam" id="TIGR00334">
    <property type="entry name" value="5S_RNA_mat_M5"/>
    <property type="match status" value="1"/>
</dbReference>
<accession>D1AXH1</accession>
<dbReference type="EC" id="3.1.26.8" evidence="11 12"/>
<evidence type="ECO:0000256" key="2">
    <source>
        <dbReference type="ARBA" id="ARBA00022517"/>
    </source>
</evidence>
<dbReference type="RefSeq" id="WP_012858554.1">
    <property type="nucleotide sequence ID" value="NC_013515.1"/>
</dbReference>
<dbReference type="STRING" id="519441.Smon_0517"/>
<dbReference type="HOGENOM" id="CLU_745804_0_0_0"/>
<dbReference type="Pfam" id="PF13331">
    <property type="entry name" value="DUF4093"/>
    <property type="match status" value="1"/>
</dbReference>
<keyword evidence="6 11" id="KW-0699">rRNA-binding</keyword>
<keyword evidence="3 11" id="KW-0698">rRNA processing</keyword>
<dbReference type="AlphaFoldDB" id="D1AXH1"/>
<dbReference type="GO" id="GO:0006364">
    <property type="term" value="P:rRNA processing"/>
    <property type="evidence" value="ECO:0007669"/>
    <property type="project" value="UniProtKB-UniRule"/>
</dbReference>
<dbReference type="InterPro" id="IPR014729">
    <property type="entry name" value="Rossmann-like_a/b/a_fold"/>
</dbReference>
<dbReference type="NCBIfam" id="TIGR00125">
    <property type="entry name" value="cyt_tran_rel"/>
    <property type="match status" value="1"/>
</dbReference>
<dbReference type="GO" id="GO:0046872">
    <property type="term" value="F:metal ion binding"/>
    <property type="evidence" value="ECO:0007669"/>
    <property type="project" value="UniProtKB-KW"/>
</dbReference>
<keyword evidence="7 11" id="KW-0255">Endonuclease</keyword>